<evidence type="ECO:0000256" key="6">
    <source>
        <dbReference type="ARBA" id="ARBA00022679"/>
    </source>
</evidence>
<gene>
    <name evidence="16" type="ORF">SAMN04515671_0732</name>
</gene>
<comment type="cofactor">
    <cofactor evidence="2">
        <name>a divalent metal cation</name>
        <dbReference type="ChEBI" id="CHEBI:60240"/>
    </cofactor>
</comment>
<dbReference type="SMART" id="SM00387">
    <property type="entry name" value="HATPase_c"/>
    <property type="match status" value="1"/>
</dbReference>
<dbReference type="AlphaFoldDB" id="A0A1H0J0M0"/>
<evidence type="ECO:0000256" key="1">
    <source>
        <dbReference type="ARBA" id="ARBA00000085"/>
    </source>
</evidence>
<evidence type="ECO:0000313" key="16">
    <source>
        <dbReference type="EMBL" id="SDO37256.1"/>
    </source>
</evidence>
<dbReference type="InterPro" id="IPR004358">
    <property type="entry name" value="Sig_transdc_His_kin-like_C"/>
</dbReference>
<keyword evidence="9 13" id="KW-1133">Transmembrane helix</keyword>
<feature type="region of interest" description="Disordered" evidence="12">
    <location>
        <begin position="78"/>
        <end position="98"/>
    </location>
</feature>
<dbReference type="SUPFAM" id="SSF47384">
    <property type="entry name" value="Homodimeric domain of signal transducing histidine kinase"/>
    <property type="match status" value="1"/>
</dbReference>
<dbReference type="GO" id="GO:0005509">
    <property type="term" value="F:calcium ion binding"/>
    <property type="evidence" value="ECO:0007669"/>
    <property type="project" value="UniProtKB-ARBA"/>
</dbReference>
<dbReference type="SMART" id="SM00304">
    <property type="entry name" value="HAMP"/>
    <property type="match status" value="1"/>
</dbReference>
<keyword evidence="10" id="KW-0902">Two-component regulatory system</keyword>
<dbReference type="PROSITE" id="PS50885">
    <property type="entry name" value="HAMP"/>
    <property type="match status" value="1"/>
</dbReference>
<evidence type="ECO:0000256" key="8">
    <source>
        <dbReference type="ARBA" id="ARBA00022777"/>
    </source>
</evidence>
<dbReference type="Gene3D" id="1.10.287.130">
    <property type="match status" value="1"/>
</dbReference>
<protein>
    <recommendedName>
        <fullName evidence="4">histidine kinase</fullName>
        <ecNumber evidence="4">2.7.13.3</ecNumber>
    </recommendedName>
</protein>
<evidence type="ECO:0000256" key="4">
    <source>
        <dbReference type="ARBA" id="ARBA00012438"/>
    </source>
</evidence>
<dbReference type="InterPro" id="IPR003594">
    <property type="entry name" value="HATPase_dom"/>
</dbReference>
<evidence type="ECO:0000256" key="5">
    <source>
        <dbReference type="ARBA" id="ARBA00022553"/>
    </source>
</evidence>
<dbReference type="InterPro" id="IPR036890">
    <property type="entry name" value="HATPase_C_sf"/>
</dbReference>
<feature type="transmembrane region" description="Helical" evidence="13">
    <location>
        <begin position="201"/>
        <end position="224"/>
    </location>
</feature>
<evidence type="ECO:0000256" key="11">
    <source>
        <dbReference type="ARBA" id="ARBA00023136"/>
    </source>
</evidence>
<keyword evidence="11 13" id="KW-0472">Membrane</keyword>
<evidence type="ECO:0000256" key="2">
    <source>
        <dbReference type="ARBA" id="ARBA00001968"/>
    </source>
</evidence>
<organism evidence="16 17">
    <name type="scientific">Nakamurella panacisegetis</name>
    <dbReference type="NCBI Taxonomy" id="1090615"/>
    <lineage>
        <taxon>Bacteria</taxon>
        <taxon>Bacillati</taxon>
        <taxon>Actinomycetota</taxon>
        <taxon>Actinomycetes</taxon>
        <taxon>Nakamurellales</taxon>
        <taxon>Nakamurellaceae</taxon>
        <taxon>Nakamurella</taxon>
    </lineage>
</organism>
<feature type="domain" description="HAMP" evidence="15">
    <location>
        <begin position="225"/>
        <end position="287"/>
    </location>
</feature>
<dbReference type="InterPro" id="IPR003660">
    <property type="entry name" value="HAMP_dom"/>
</dbReference>
<evidence type="ECO:0000256" key="3">
    <source>
        <dbReference type="ARBA" id="ARBA00004236"/>
    </source>
</evidence>
<evidence type="ECO:0000256" key="9">
    <source>
        <dbReference type="ARBA" id="ARBA00022989"/>
    </source>
</evidence>
<dbReference type="InterPro" id="IPR036097">
    <property type="entry name" value="HisK_dim/P_sf"/>
</dbReference>
<keyword evidence="5" id="KW-0597">Phosphoprotein</keyword>
<feature type="transmembrane region" description="Helical" evidence="13">
    <location>
        <begin position="31"/>
        <end position="54"/>
    </location>
</feature>
<keyword evidence="7 13" id="KW-0812">Transmembrane</keyword>
<proteinExistence type="predicted"/>
<comment type="subcellular location">
    <subcellularLocation>
        <location evidence="3">Cell membrane</location>
    </subcellularLocation>
</comment>
<dbReference type="SUPFAM" id="SSF55874">
    <property type="entry name" value="ATPase domain of HSP90 chaperone/DNA topoisomerase II/histidine kinase"/>
    <property type="match status" value="1"/>
</dbReference>
<keyword evidence="6" id="KW-0808">Transferase</keyword>
<dbReference type="InterPro" id="IPR003661">
    <property type="entry name" value="HisK_dim/P_dom"/>
</dbReference>
<dbReference type="EMBL" id="LT629710">
    <property type="protein sequence ID" value="SDO37256.1"/>
    <property type="molecule type" value="Genomic_DNA"/>
</dbReference>
<dbReference type="GO" id="GO:0005886">
    <property type="term" value="C:plasma membrane"/>
    <property type="evidence" value="ECO:0007669"/>
    <property type="project" value="UniProtKB-SubCell"/>
</dbReference>
<keyword evidence="8 16" id="KW-0418">Kinase</keyword>
<dbReference type="PROSITE" id="PS50109">
    <property type="entry name" value="HIS_KIN"/>
    <property type="match status" value="1"/>
</dbReference>
<evidence type="ECO:0000259" key="15">
    <source>
        <dbReference type="PROSITE" id="PS50885"/>
    </source>
</evidence>
<comment type="catalytic activity">
    <reaction evidence="1">
        <text>ATP + protein L-histidine = ADP + protein N-phospho-L-histidine.</text>
        <dbReference type="EC" id="2.7.13.3"/>
    </reaction>
</comment>
<dbReference type="InterPro" id="IPR050428">
    <property type="entry name" value="TCS_sensor_his_kinase"/>
</dbReference>
<evidence type="ECO:0000259" key="14">
    <source>
        <dbReference type="PROSITE" id="PS50109"/>
    </source>
</evidence>
<evidence type="ECO:0000256" key="13">
    <source>
        <dbReference type="SAM" id="Phobius"/>
    </source>
</evidence>
<dbReference type="InterPro" id="IPR005467">
    <property type="entry name" value="His_kinase_dom"/>
</dbReference>
<dbReference type="FunFam" id="3.30.565.10:FF:000006">
    <property type="entry name" value="Sensor histidine kinase WalK"/>
    <property type="match status" value="1"/>
</dbReference>
<dbReference type="Pfam" id="PF00672">
    <property type="entry name" value="HAMP"/>
    <property type="match status" value="1"/>
</dbReference>
<dbReference type="PANTHER" id="PTHR45436">
    <property type="entry name" value="SENSOR HISTIDINE KINASE YKOH"/>
    <property type="match status" value="1"/>
</dbReference>
<dbReference type="Proteomes" id="UP000198741">
    <property type="component" value="Chromosome I"/>
</dbReference>
<sequence>MSVSAPTSPPTPPAVDRSHKPRRAVTLRTKLIASIVGLIVLLSAVIGVTTELFLSRYLVQQLDQRLVGVQEHAPDIVAAGGSTTSIPPPSGSTAPDQRAPSCLINAGGFRQLDGLSICITGTTVTRAVIWSNFVPTTLTATQLAAVRSAALSASASTVSIPGWGEYRVVQVVPRGLSTTGDKITLINGLSLSSVTDTQRRLALVMALVAGGAIILGGLIVFVIVRRSVRPLERVAATARKVATLPLDKGDVDLTIRVPARDTDSRTEIGSVGAAINQMLGHVSGALSARHASETRVRQFVADASHELRTPLAAIRGYAELARRGEHEPGAVAHALRRVESETGRMTTLVEDLLLLARLDSGRPLANEEVDLTMLVVDRVSDARVAGPDHRWQLDLPDEPVTVTGDSARLHQVLANLLANARTHTPPGTVVVTGLRREPGGVVMTVTDNGPGIPAELQPEIFGRFVRGDSSRSRAAGSTGLGLSIVTAVIAAHGGTVTVESRPGRTCARVWLPDNVNLPGAPFDTLPATSGLPSPSAA</sequence>
<evidence type="ECO:0000256" key="12">
    <source>
        <dbReference type="SAM" id="MobiDB-lite"/>
    </source>
</evidence>
<feature type="region of interest" description="Disordered" evidence="12">
    <location>
        <begin position="1"/>
        <end position="21"/>
    </location>
</feature>
<dbReference type="SMART" id="SM00388">
    <property type="entry name" value="HisKA"/>
    <property type="match status" value="1"/>
</dbReference>
<dbReference type="CDD" id="cd06225">
    <property type="entry name" value="HAMP"/>
    <property type="match status" value="1"/>
</dbReference>
<evidence type="ECO:0000313" key="17">
    <source>
        <dbReference type="Proteomes" id="UP000198741"/>
    </source>
</evidence>
<dbReference type="FunFam" id="1.10.287.130:FF:000001">
    <property type="entry name" value="Two-component sensor histidine kinase"/>
    <property type="match status" value="1"/>
</dbReference>
<dbReference type="Pfam" id="PF00512">
    <property type="entry name" value="HisKA"/>
    <property type="match status" value="1"/>
</dbReference>
<dbReference type="EC" id="2.7.13.3" evidence="4"/>
<dbReference type="Gene3D" id="6.10.340.10">
    <property type="match status" value="1"/>
</dbReference>
<feature type="domain" description="Histidine kinase" evidence="14">
    <location>
        <begin position="302"/>
        <end position="515"/>
    </location>
</feature>
<name>A0A1H0J0M0_9ACTN</name>
<dbReference type="CDD" id="cd00082">
    <property type="entry name" value="HisKA"/>
    <property type="match status" value="1"/>
</dbReference>
<accession>A0A1H0J0M0</accession>
<evidence type="ECO:0000256" key="10">
    <source>
        <dbReference type="ARBA" id="ARBA00023012"/>
    </source>
</evidence>
<dbReference type="STRING" id="1090615.SAMN04515671_0732"/>
<reference evidence="16 17" key="1">
    <citation type="submission" date="2016-10" db="EMBL/GenBank/DDBJ databases">
        <authorList>
            <person name="de Groot N.N."/>
        </authorList>
    </citation>
    <scope>NUCLEOTIDE SEQUENCE [LARGE SCALE GENOMIC DNA]</scope>
    <source>
        <strain evidence="17">P4-7,KCTC 19426,CECT 7604</strain>
    </source>
</reference>
<dbReference type="PRINTS" id="PR00344">
    <property type="entry name" value="BCTRLSENSOR"/>
</dbReference>
<keyword evidence="17" id="KW-1185">Reference proteome</keyword>
<dbReference type="GO" id="GO:0000155">
    <property type="term" value="F:phosphorelay sensor kinase activity"/>
    <property type="evidence" value="ECO:0007669"/>
    <property type="project" value="InterPro"/>
</dbReference>
<dbReference type="CDD" id="cd00075">
    <property type="entry name" value="HATPase"/>
    <property type="match status" value="1"/>
</dbReference>
<dbReference type="PANTHER" id="PTHR45436:SF5">
    <property type="entry name" value="SENSOR HISTIDINE KINASE TRCS"/>
    <property type="match status" value="1"/>
</dbReference>
<evidence type="ECO:0000256" key="7">
    <source>
        <dbReference type="ARBA" id="ARBA00022692"/>
    </source>
</evidence>
<dbReference type="Pfam" id="PF02518">
    <property type="entry name" value="HATPase_c"/>
    <property type="match status" value="1"/>
</dbReference>
<dbReference type="Gene3D" id="3.30.565.10">
    <property type="entry name" value="Histidine kinase-like ATPase, C-terminal domain"/>
    <property type="match status" value="1"/>
</dbReference>